<dbReference type="AlphaFoldDB" id="A0AA86VXA3"/>
<organism evidence="1 2">
    <name type="scientific">Sphenostylis stenocarpa</name>
    <dbReference type="NCBI Taxonomy" id="92480"/>
    <lineage>
        <taxon>Eukaryota</taxon>
        <taxon>Viridiplantae</taxon>
        <taxon>Streptophyta</taxon>
        <taxon>Embryophyta</taxon>
        <taxon>Tracheophyta</taxon>
        <taxon>Spermatophyta</taxon>
        <taxon>Magnoliopsida</taxon>
        <taxon>eudicotyledons</taxon>
        <taxon>Gunneridae</taxon>
        <taxon>Pentapetalae</taxon>
        <taxon>rosids</taxon>
        <taxon>fabids</taxon>
        <taxon>Fabales</taxon>
        <taxon>Fabaceae</taxon>
        <taxon>Papilionoideae</taxon>
        <taxon>50 kb inversion clade</taxon>
        <taxon>NPAAA clade</taxon>
        <taxon>indigoferoid/millettioid clade</taxon>
        <taxon>Phaseoleae</taxon>
        <taxon>Sphenostylis</taxon>
    </lineage>
</organism>
<reference evidence="1" key="1">
    <citation type="submission" date="2023-10" db="EMBL/GenBank/DDBJ databases">
        <authorList>
            <person name="Domelevo Entfellner J.-B."/>
        </authorList>
    </citation>
    <scope>NUCLEOTIDE SEQUENCE</scope>
</reference>
<dbReference type="InterPro" id="IPR044589">
    <property type="entry name" value="GATA26/27"/>
</dbReference>
<dbReference type="PANTHER" id="PTHR46855">
    <property type="entry name" value="OSJNBB0038F03.10 PROTEIN"/>
    <property type="match status" value="1"/>
</dbReference>
<name>A0AA86VXA3_9FABA</name>
<dbReference type="Gramene" id="rna-AYBTSS11_LOCUS8475">
    <property type="protein sequence ID" value="CAJ1938273.1"/>
    <property type="gene ID" value="gene-AYBTSS11_LOCUS8475"/>
</dbReference>
<accession>A0AA86VXA3</accession>
<dbReference type="Proteomes" id="UP001189624">
    <property type="component" value="Chromosome 3"/>
</dbReference>
<protein>
    <submittedName>
        <fullName evidence="1">Uncharacterized protein</fullName>
    </submittedName>
</protein>
<dbReference type="PANTHER" id="PTHR46855:SF21">
    <property type="entry name" value="GATA ZINC FINGER PROTEIN"/>
    <property type="match status" value="1"/>
</dbReference>
<sequence>MDQKTSPYCAMLVDQDTRKGESMDLRTICPNILNLNGKRARLWSTKIPTRKRSEVVYKDITPMERFHMQLLKMSESHESTSEEVLLLNNVNNFIPSDEIGLGCVLLKPDA</sequence>
<gene>
    <name evidence="1" type="ORF">AYBTSS11_LOCUS8475</name>
</gene>
<dbReference type="EMBL" id="OY731400">
    <property type="protein sequence ID" value="CAJ1938273.1"/>
    <property type="molecule type" value="Genomic_DNA"/>
</dbReference>
<evidence type="ECO:0000313" key="1">
    <source>
        <dbReference type="EMBL" id="CAJ1938273.1"/>
    </source>
</evidence>
<evidence type="ECO:0000313" key="2">
    <source>
        <dbReference type="Proteomes" id="UP001189624"/>
    </source>
</evidence>
<keyword evidence="2" id="KW-1185">Reference proteome</keyword>
<proteinExistence type="predicted"/>